<dbReference type="VEuPathDB" id="AmoebaDB:EIN_247600"/>
<protein>
    <submittedName>
        <fullName evidence="1">Uncharacterized protein</fullName>
    </submittedName>
</protein>
<dbReference type="Proteomes" id="UP000014680">
    <property type="component" value="Unassembled WGS sequence"/>
</dbReference>
<dbReference type="AlphaFoldDB" id="A0A0A1UE01"/>
<gene>
    <name evidence="1" type="ORF">EIN_247600</name>
</gene>
<dbReference type="KEGG" id="eiv:EIN_247600"/>
<feature type="non-terminal residue" evidence="1">
    <location>
        <position position="1"/>
    </location>
</feature>
<accession>A0A0A1UE01</accession>
<feature type="non-terminal residue" evidence="1">
    <location>
        <position position="645"/>
    </location>
</feature>
<dbReference type="EMBL" id="KB206169">
    <property type="protein sequence ID" value="ELP94836.1"/>
    <property type="molecule type" value="Genomic_DNA"/>
</dbReference>
<proteinExistence type="predicted"/>
<sequence length="645" mass="73689">MTNNNIYSLYKLGNIMNVVYLILFADAFSKYCNTYEDQGNIYWCQKGNQYGFNSIILNNGIEYVYISSVNEKIITFTPNYDSTVRLSQLKFNGGSYSKVVLQTNNPKQPFTVHNLNIDKLILDFKWINTEFTEIDSTINARVFVYNKPTFIKSMINERMYLVFKTTFNDTNNLYVNIDFTSNTFDVYPILGFLNNILMLDNYFVNKKCVYLFSGNAVTIKNVYVQDSTISAKKYDVLSICRRENYNRFILKPKKNNQLTDCSCKMLNGNVAMQTTIFNYPDCIYNSSYLYLHTTYTDTNTVIGDLNVWNTIIFMKSYQSLFVETGVILTLNQLVVIQEGCYIFGSVKIKKYMYSQTNIPIYFETTPTFGYTTNYLTNDVIFYYKTKSSSFDLITDVTKCEHAVMHSNSDCSTSQKCYLSGSSTVPTATTYNGNTNLFCGLKTLPFLFDLVFSSTFKGSYKISGESYWNQLYCLATNCNLSSTKVIDIKKIVVDNTFGDLILNTEIIIENYEITTSKTYYVTMNMDIATLKIDIQNNMNTNILFVINNGTLAIKNIEIGSSVTTCIDIVSSKTSITEYSSVTINNSNYKVMTDLLSQRLLRICPTNNENSTIVCIEKASPIATSITSYYKYPHCPCTQSNCIVQFS</sequence>
<dbReference type="GeneID" id="14894087"/>
<evidence type="ECO:0000313" key="2">
    <source>
        <dbReference type="Proteomes" id="UP000014680"/>
    </source>
</evidence>
<dbReference type="RefSeq" id="XP_004261607.1">
    <property type="nucleotide sequence ID" value="XM_004261559.1"/>
</dbReference>
<evidence type="ECO:0000313" key="1">
    <source>
        <dbReference type="EMBL" id="ELP94836.1"/>
    </source>
</evidence>
<name>A0A0A1UE01_ENTIV</name>
<organism evidence="1 2">
    <name type="scientific">Entamoeba invadens IP1</name>
    <dbReference type="NCBI Taxonomy" id="370355"/>
    <lineage>
        <taxon>Eukaryota</taxon>
        <taxon>Amoebozoa</taxon>
        <taxon>Evosea</taxon>
        <taxon>Archamoebae</taxon>
        <taxon>Mastigamoebida</taxon>
        <taxon>Entamoebidae</taxon>
        <taxon>Entamoeba</taxon>
    </lineage>
</organism>
<reference evidence="1 2" key="1">
    <citation type="submission" date="2012-10" db="EMBL/GenBank/DDBJ databases">
        <authorList>
            <person name="Zafar N."/>
            <person name="Inman J."/>
            <person name="Hall N."/>
            <person name="Lorenzi H."/>
            <person name="Caler E."/>
        </authorList>
    </citation>
    <scope>NUCLEOTIDE SEQUENCE [LARGE SCALE GENOMIC DNA]</scope>
    <source>
        <strain evidence="1 2">IP1</strain>
    </source>
</reference>
<keyword evidence="2" id="KW-1185">Reference proteome</keyword>